<dbReference type="SUPFAM" id="SSF52402">
    <property type="entry name" value="Adenine nucleotide alpha hydrolases-like"/>
    <property type="match status" value="1"/>
</dbReference>
<keyword evidence="4" id="KW-1185">Reference proteome</keyword>
<dbReference type="Pfam" id="PF00582">
    <property type="entry name" value="Usp"/>
    <property type="match status" value="1"/>
</dbReference>
<feature type="domain" description="UspA" evidence="2">
    <location>
        <begin position="1"/>
        <end position="145"/>
    </location>
</feature>
<accession>A0ABU1BMX6</accession>
<sequence length="155" mass="17091">MYNKILVAYNGTPESRLALQECIRLAPDASTQIHLLAVVIPPPYLLVGEYAAAAVLSMEEGLNAEKEKIRQELSDGCILFRNAGLSVTTHIEVGEPANVIQELVEKLGIDLVIVGHSRQKPLALRWWRGSMDALLIEKIRCSILIAADPHYGVHE</sequence>
<evidence type="ECO:0000259" key="2">
    <source>
        <dbReference type="Pfam" id="PF00582"/>
    </source>
</evidence>
<dbReference type="CDD" id="cd00293">
    <property type="entry name" value="USP-like"/>
    <property type="match status" value="1"/>
</dbReference>
<dbReference type="PANTHER" id="PTHR46268:SF15">
    <property type="entry name" value="UNIVERSAL STRESS PROTEIN HP_0031"/>
    <property type="match status" value="1"/>
</dbReference>
<evidence type="ECO:0000256" key="1">
    <source>
        <dbReference type="ARBA" id="ARBA00008791"/>
    </source>
</evidence>
<organism evidence="3 4">
    <name type="scientific">Keguizhuia sedimenti</name>
    <dbReference type="NCBI Taxonomy" id="3064264"/>
    <lineage>
        <taxon>Bacteria</taxon>
        <taxon>Pseudomonadati</taxon>
        <taxon>Pseudomonadota</taxon>
        <taxon>Betaproteobacteria</taxon>
        <taxon>Burkholderiales</taxon>
        <taxon>Oxalobacteraceae</taxon>
        <taxon>Keguizhuia</taxon>
    </lineage>
</organism>
<proteinExistence type="inferred from homology"/>
<comment type="similarity">
    <text evidence="1">Belongs to the universal stress protein A family.</text>
</comment>
<dbReference type="PANTHER" id="PTHR46268">
    <property type="entry name" value="STRESS RESPONSE PROTEIN NHAX"/>
    <property type="match status" value="1"/>
</dbReference>
<dbReference type="InterPro" id="IPR014729">
    <property type="entry name" value="Rossmann-like_a/b/a_fold"/>
</dbReference>
<dbReference type="EMBL" id="JAUYVH010000003">
    <property type="protein sequence ID" value="MDQ9170355.1"/>
    <property type="molecule type" value="Genomic_DNA"/>
</dbReference>
<name>A0ABU1BMX6_9BURK</name>
<evidence type="ECO:0000313" key="4">
    <source>
        <dbReference type="Proteomes" id="UP001225596"/>
    </source>
</evidence>
<dbReference type="Gene3D" id="3.40.50.620">
    <property type="entry name" value="HUPs"/>
    <property type="match status" value="1"/>
</dbReference>
<evidence type="ECO:0000313" key="3">
    <source>
        <dbReference type="EMBL" id="MDQ9170355.1"/>
    </source>
</evidence>
<comment type="caution">
    <text evidence="3">The sequence shown here is derived from an EMBL/GenBank/DDBJ whole genome shotgun (WGS) entry which is preliminary data.</text>
</comment>
<dbReference type="RefSeq" id="WP_338436276.1">
    <property type="nucleotide sequence ID" value="NZ_JAUYVH010000003.1"/>
</dbReference>
<gene>
    <name evidence="3" type="ORF">Q8A64_08005</name>
</gene>
<dbReference type="InterPro" id="IPR006016">
    <property type="entry name" value="UspA"/>
</dbReference>
<protein>
    <submittedName>
        <fullName evidence="3">Universal stress protein</fullName>
    </submittedName>
</protein>
<dbReference type="Proteomes" id="UP001225596">
    <property type="component" value="Unassembled WGS sequence"/>
</dbReference>
<reference evidence="3 4" key="1">
    <citation type="submission" date="2023-08" db="EMBL/GenBank/DDBJ databases">
        <title>Oxalobacteraceae gen .nov., isolated from river sludge outside the plant.</title>
        <authorList>
            <person name="Zhao S.Y."/>
        </authorList>
    </citation>
    <scope>NUCLEOTIDE SEQUENCE [LARGE SCALE GENOMIC DNA]</scope>
    <source>
        <strain evidence="3 4">R-40</strain>
    </source>
</reference>